<dbReference type="GO" id="GO:0015204">
    <property type="term" value="F:urea transmembrane transporter activity"/>
    <property type="evidence" value="ECO:0007669"/>
    <property type="project" value="InterPro"/>
</dbReference>
<evidence type="ECO:0000256" key="1">
    <source>
        <dbReference type="ARBA" id="ARBA00004651"/>
    </source>
</evidence>
<feature type="transmembrane region" description="Helical" evidence="7">
    <location>
        <begin position="65"/>
        <end position="83"/>
    </location>
</feature>
<keyword evidence="6 7" id="KW-0472">Membrane</keyword>
<keyword evidence="9" id="KW-1185">Reference proteome</keyword>
<evidence type="ECO:0000256" key="4">
    <source>
        <dbReference type="ARBA" id="ARBA00022692"/>
    </source>
</evidence>
<dbReference type="PATRIC" id="fig|1544413.3.peg.378"/>
<proteinExistence type="inferred from homology"/>
<evidence type="ECO:0000256" key="7">
    <source>
        <dbReference type="SAM" id="Phobius"/>
    </source>
</evidence>
<keyword evidence="3" id="KW-1003">Cell membrane</keyword>
<dbReference type="Pfam" id="PF03253">
    <property type="entry name" value="UT"/>
    <property type="match status" value="1"/>
</dbReference>
<dbReference type="OrthoDB" id="4412139at2"/>
<dbReference type="Gene3D" id="1.10.3430.10">
    <property type="entry name" value="Ammonium transporter AmtB like domains"/>
    <property type="match status" value="2"/>
</dbReference>
<feature type="transmembrane region" description="Helical" evidence="7">
    <location>
        <begin position="156"/>
        <end position="178"/>
    </location>
</feature>
<dbReference type="AlphaFoldDB" id="A0A0Q0ZBD3"/>
<accession>A0A0Q0ZBD3</accession>
<dbReference type="RefSeq" id="WP_055175426.1">
    <property type="nucleotide sequence ID" value="NZ_JAUSQY010000001.1"/>
</dbReference>
<evidence type="ECO:0000256" key="2">
    <source>
        <dbReference type="ARBA" id="ARBA00005914"/>
    </source>
</evidence>
<dbReference type="Proteomes" id="UP000050488">
    <property type="component" value="Unassembled WGS sequence"/>
</dbReference>
<evidence type="ECO:0000256" key="3">
    <source>
        <dbReference type="ARBA" id="ARBA00022475"/>
    </source>
</evidence>
<sequence length="285" mass="28540">MRAVLTSLAQIYLVPSWMTGLVIAVALALVSPVLAAGAVLGAAVGCGLGLLFLRCSACSARLAQVREGLWGYNGALIGALVTARCGLSLPGLGWLLLGVCCAVGLQWLLEGVVGRAGLPVLTAPFCAVGMVYALVLPPAGASEGAVGGVLGGVASAFAQVSLGSGWLPGLLILLGLALGSWRAAAWGLGGAAVSVVCLLAIPLAEFHTGVWSYCALLAAIAVGATFTPPQGRGGGNHRVIPATAAVALALLIQAAMTLAGWPVLTWPFVLATWVVLAVQGLRHGR</sequence>
<feature type="transmembrane region" description="Helical" evidence="7">
    <location>
        <begin position="239"/>
        <end position="258"/>
    </location>
</feature>
<dbReference type="PANTHER" id="PTHR10464">
    <property type="entry name" value="UREA TRANSPORTER"/>
    <property type="match status" value="1"/>
</dbReference>
<dbReference type="InterPro" id="IPR029020">
    <property type="entry name" value="Ammonium/urea_transptr"/>
</dbReference>
<dbReference type="GO" id="GO:0005886">
    <property type="term" value="C:plasma membrane"/>
    <property type="evidence" value="ECO:0007669"/>
    <property type="project" value="UniProtKB-SubCell"/>
</dbReference>
<evidence type="ECO:0000313" key="9">
    <source>
        <dbReference type="Proteomes" id="UP000050488"/>
    </source>
</evidence>
<dbReference type="STRING" id="1544413.Clow_00374"/>
<evidence type="ECO:0000313" key="8">
    <source>
        <dbReference type="EMBL" id="KQB87319.1"/>
    </source>
</evidence>
<feature type="transmembrane region" description="Helical" evidence="7">
    <location>
        <begin position="185"/>
        <end position="204"/>
    </location>
</feature>
<dbReference type="PANTHER" id="PTHR10464:SF4">
    <property type="entry name" value="UREA TRANSPORTER"/>
    <property type="match status" value="1"/>
</dbReference>
<keyword evidence="5 7" id="KW-1133">Transmembrane helix</keyword>
<feature type="transmembrane region" description="Helical" evidence="7">
    <location>
        <begin position="210"/>
        <end position="227"/>
    </location>
</feature>
<evidence type="ECO:0000256" key="5">
    <source>
        <dbReference type="ARBA" id="ARBA00022989"/>
    </source>
</evidence>
<reference evidence="8 9" key="1">
    <citation type="submission" date="2015-10" db="EMBL/GenBank/DDBJ databases">
        <title>Corynebacteirum lowii and Corynebacterium oculi species nova, derived from human clinical disease and and emended description of Corynebacterium mastiditis.</title>
        <authorList>
            <person name="Bernard K."/>
            <person name="Pacheco A.L."/>
            <person name="Mcdougall C."/>
            <person name="Burtx T."/>
            <person name="Weibe D."/>
            <person name="Tyler S."/>
            <person name="Olson A.B."/>
            <person name="Cnockaert M."/>
            <person name="Eguchi H."/>
            <person name="Kuwahara T."/>
            <person name="Nakayama-Imaohji H."/>
            <person name="Boudewijins M."/>
            <person name="Van Hoecke F."/>
            <person name="Bernier A.-M."/>
            <person name="Vandamme P."/>
        </authorList>
    </citation>
    <scope>NUCLEOTIDE SEQUENCE [LARGE SCALE GENOMIC DNA]</scope>
    <source>
        <strain evidence="8 9">NML 130206</strain>
    </source>
</reference>
<protein>
    <submittedName>
        <fullName evidence="8">Urea transporter</fullName>
    </submittedName>
</protein>
<evidence type="ECO:0000256" key="6">
    <source>
        <dbReference type="ARBA" id="ARBA00023136"/>
    </source>
</evidence>
<dbReference type="EMBL" id="LKEV01000001">
    <property type="protein sequence ID" value="KQB87319.1"/>
    <property type="molecule type" value="Genomic_DNA"/>
</dbReference>
<comment type="caution">
    <text evidence="8">The sequence shown here is derived from an EMBL/GenBank/DDBJ whole genome shotgun (WGS) entry which is preliminary data.</text>
</comment>
<name>A0A0Q0ZBD3_9CORY</name>
<comment type="similarity">
    <text evidence="2">Belongs to the urea transporter family.</text>
</comment>
<feature type="transmembrane region" description="Helical" evidence="7">
    <location>
        <begin position="34"/>
        <end position="53"/>
    </location>
</feature>
<dbReference type="InterPro" id="IPR004937">
    <property type="entry name" value="Urea_transporter"/>
</dbReference>
<keyword evidence="4 7" id="KW-0812">Transmembrane</keyword>
<comment type="subcellular location">
    <subcellularLocation>
        <location evidence="1">Cell membrane</location>
        <topology evidence="1">Multi-pass membrane protein</topology>
    </subcellularLocation>
</comment>
<feature type="transmembrane region" description="Helical" evidence="7">
    <location>
        <begin position="89"/>
        <end position="109"/>
    </location>
</feature>
<organism evidence="8 9">
    <name type="scientific">Corynebacterium lowii</name>
    <dbReference type="NCBI Taxonomy" id="1544413"/>
    <lineage>
        <taxon>Bacteria</taxon>
        <taxon>Bacillati</taxon>
        <taxon>Actinomycetota</taxon>
        <taxon>Actinomycetes</taxon>
        <taxon>Mycobacteriales</taxon>
        <taxon>Corynebacteriaceae</taxon>
        <taxon>Corynebacterium</taxon>
    </lineage>
</organism>
<gene>
    <name evidence="8" type="ORF">Clow_00374</name>
</gene>
<feature type="transmembrane region" description="Helical" evidence="7">
    <location>
        <begin position="116"/>
        <end position="136"/>
    </location>
</feature>